<evidence type="ECO:0000313" key="1">
    <source>
        <dbReference type="EMBL" id="MBB5896688.1"/>
    </source>
</evidence>
<dbReference type="RefSeq" id="WP_184868288.1">
    <property type="nucleotide sequence ID" value="NZ_BAAAWY010000061.1"/>
</dbReference>
<dbReference type="AlphaFoldDB" id="A0A7W9KQQ4"/>
<name>A0A7W9KQQ4_9PSEU</name>
<evidence type="ECO:0000313" key="2">
    <source>
        <dbReference type="Proteomes" id="UP000585638"/>
    </source>
</evidence>
<sequence>MHDLEIARPDLVVIRTGEKTCPECAPTSVARSAEAKSAFVKASWVVTDDRQPQWQVWRDKGDGDVDYVPVGPPDVDPEPGGVDPAAWRDFARDLGDTDFKLLKQRWRPDHCAAIDELAAALDVMWSLVGSSGRIVVRLAGLSSTVVAAVTQAVTAASASDALLPIATLGRSLRALGTLACASTADIASCLSARRLFGTLPATPEPGIAEVLAGPYMVDALTRMIAALPVSEMAPPPVLPAGKMPTEPLSQPAETLRMIEVGTSGPPAGPAVFGTQP</sequence>
<dbReference type="Proteomes" id="UP000585638">
    <property type="component" value="Unassembled WGS sequence"/>
</dbReference>
<protein>
    <submittedName>
        <fullName evidence="1">Uncharacterized protein</fullName>
    </submittedName>
</protein>
<organism evidence="1 2">
    <name type="scientific">Kutzneria kofuensis</name>
    <dbReference type="NCBI Taxonomy" id="103725"/>
    <lineage>
        <taxon>Bacteria</taxon>
        <taxon>Bacillati</taxon>
        <taxon>Actinomycetota</taxon>
        <taxon>Actinomycetes</taxon>
        <taxon>Pseudonocardiales</taxon>
        <taxon>Pseudonocardiaceae</taxon>
        <taxon>Kutzneria</taxon>
    </lineage>
</organism>
<keyword evidence="2" id="KW-1185">Reference proteome</keyword>
<proteinExistence type="predicted"/>
<comment type="caution">
    <text evidence="1">The sequence shown here is derived from an EMBL/GenBank/DDBJ whole genome shotgun (WGS) entry which is preliminary data.</text>
</comment>
<dbReference type="EMBL" id="JACHIR010000001">
    <property type="protein sequence ID" value="MBB5896688.1"/>
    <property type="molecule type" value="Genomic_DNA"/>
</dbReference>
<gene>
    <name evidence="1" type="ORF">BJ998_007884</name>
</gene>
<reference evidence="1 2" key="1">
    <citation type="submission" date="2020-08" db="EMBL/GenBank/DDBJ databases">
        <title>Sequencing the genomes of 1000 actinobacteria strains.</title>
        <authorList>
            <person name="Klenk H.-P."/>
        </authorList>
    </citation>
    <scope>NUCLEOTIDE SEQUENCE [LARGE SCALE GENOMIC DNA]</scope>
    <source>
        <strain evidence="1 2">DSM 43851</strain>
    </source>
</reference>
<accession>A0A7W9KQQ4</accession>